<dbReference type="SUPFAM" id="SSF51735">
    <property type="entry name" value="NAD(P)-binding Rossmann-fold domains"/>
    <property type="match status" value="1"/>
</dbReference>
<dbReference type="InterPro" id="IPR011284">
    <property type="entry name" value="3oxo_ACP_reduc"/>
</dbReference>
<dbReference type="NCBIfam" id="NF005559">
    <property type="entry name" value="PRK07231.1"/>
    <property type="match status" value="1"/>
</dbReference>
<dbReference type="PRINTS" id="PR00080">
    <property type="entry name" value="SDRFAMILY"/>
</dbReference>
<comment type="catalytic activity">
    <reaction evidence="6 7">
        <text>a (3R)-hydroxyacyl-[ACP] + NADP(+) = a 3-oxoacyl-[ACP] + NADPH + H(+)</text>
        <dbReference type="Rhea" id="RHEA:17397"/>
        <dbReference type="Rhea" id="RHEA-COMP:9916"/>
        <dbReference type="Rhea" id="RHEA-COMP:9945"/>
        <dbReference type="ChEBI" id="CHEBI:15378"/>
        <dbReference type="ChEBI" id="CHEBI:57783"/>
        <dbReference type="ChEBI" id="CHEBI:58349"/>
        <dbReference type="ChEBI" id="CHEBI:78776"/>
        <dbReference type="ChEBI" id="CHEBI:78827"/>
        <dbReference type="EC" id="1.1.1.100"/>
    </reaction>
</comment>
<evidence type="ECO:0000256" key="3">
    <source>
        <dbReference type="ARBA" id="ARBA00012948"/>
    </source>
</evidence>
<dbReference type="NCBIfam" id="TIGR01830">
    <property type="entry name" value="3oxo_ACP_reduc"/>
    <property type="match status" value="1"/>
</dbReference>
<dbReference type="PANTHER" id="PTHR42879">
    <property type="entry name" value="3-OXOACYL-(ACYL-CARRIER-PROTEIN) REDUCTASE"/>
    <property type="match status" value="1"/>
</dbReference>
<dbReference type="Pfam" id="PF13561">
    <property type="entry name" value="adh_short_C2"/>
    <property type="match status" value="1"/>
</dbReference>
<comment type="pathway">
    <text evidence="1 7">Lipid metabolism; fatty acid biosynthesis.</text>
</comment>
<dbReference type="PROSITE" id="PS00061">
    <property type="entry name" value="ADH_SHORT"/>
    <property type="match status" value="1"/>
</dbReference>
<accession>A0ABS9MF47</accession>
<name>A0ABS9MF47_9FIRM</name>
<gene>
    <name evidence="9" type="primary">fabG</name>
    <name evidence="9" type="ORF">L0P57_00510</name>
</gene>
<dbReference type="PANTHER" id="PTHR42879:SF2">
    <property type="entry name" value="3-OXOACYL-[ACYL-CARRIER-PROTEIN] REDUCTASE FABG"/>
    <property type="match status" value="1"/>
</dbReference>
<evidence type="ECO:0000256" key="7">
    <source>
        <dbReference type="RuleBase" id="RU366074"/>
    </source>
</evidence>
<dbReference type="Gene3D" id="3.40.50.720">
    <property type="entry name" value="NAD(P)-binding Rossmann-like Domain"/>
    <property type="match status" value="1"/>
</dbReference>
<comment type="function">
    <text evidence="7">Catalyzes the NADPH-dependent reduction of beta-ketoacyl-ACP substrates to beta-hydroxyacyl-ACP products, the first reductive step in the elongation cycle of fatty acid biosynthesis.</text>
</comment>
<comment type="similarity">
    <text evidence="2 7">Belongs to the short-chain dehydrogenases/reductases (SDR) family.</text>
</comment>
<keyword evidence="7" id="KW-0444">Lipid biosynthesis</keyword>
<evidence type="ECO:0000256" key="4">
    <source>
        <dbReference type="ARBA" id="ARBA00023002"/>
    </source>
</evidence>
<dbReference type="EC" id="1.1.1.100" evidence="3 7"/>
<dbReference type="EMBL" id="JAKNHQ010000001">
    <property type="protein sequence ID" value="MCG4609428.1"/>
    <property type="molecule type" value="Genomic_DNA"/>
</dbReference>
<dbReference type="InterPro" id="IPR050259">
    <property type="entry name" value="SDR"/>
</dbReference>
<dbReference type="InterPro" id="IPR036291">
    <property type="entry name" value="NAD(P)-bd_dom_sf"/>
</dbReference>
<keyword evidence="10" id="KW-1185">Reference proteome</keyword>
<keyword evidence="5" id="KW-0753">Steroid metabolism</keyword>
<evidence type="ECO:0000256" key="1">
    <source>
        <dbReference type="ARBA" id="ARBA00005194"/>
    </source>
</evidence>
<evidence type="ECO:0000259" key="8">
    <source>
        <dbReference type="SMART" id="SM00822"/>
    </source>
</evidence>
<dbReference type="InterPro" id="IPR002347">
    <property type="entry name" value="SDR_fam"/>
</dbReference>
<keyword evidence="7" id="KW-0443">Lipid metabolism</keyword>
<evidence type="ECO:0000313" key="10">
    <source>
        <dbReference type="Proteomes" id="UP001298681"/>
    </source>
</evidence>
<keyword evidence="7" id="KW-0276">Fatty acid metabolism</keyword>
<dbReference type="PRINTS" id="PR00081">
    <property type="entry name" value="GDHRDH"/>
</dbReference>
<evidence type="ECO:0000256" key="5">
    <source>
        <dbReference type="ARBA" id="ARBA00023221"/>
    </source>
</evidence>
<dbReference type="NCBIfam" id="NF009466">
    <property type="entry name" value="PRK12826.1-2"/>
    <property type="match status" value="1"/>
</dbReference>
<comment type="caution">
    <text evidence="9">The sequence shown here is derived from an EMBL/GenBank/DDBJ whole genome shotgun (WGS) entry which is preliminary data.</text>
</comment>
<evidence type="ECO:0000256" key="6">
    <source>
        <dbReference type="ARBA" id="ARBA00048508"/>
    </source>
</evidence>
<dbReference type="SMART" id="SM00822">
    <property type="entry name" value="PKS_KR"/>
    <property type="match status" value="1"/>
</dbReference>
<keyword evidence="7" id="KW-0275">Fatty acid biosynthesis</keyword>
<comment type="subunit">
    <text evidence="7">Homotetramer.</text>
</comment>
<dbReference type="GO" id="GO:0004316">
    <property type="term" value="F:3-oxoacyl-[acyl-carrier-protein] reductase (NADPH) activity"/>
    <property type="evidence" value="ECO:0007669"/>
    <property type="project" value="UniProtKB-EC"/>
</dbReference>
<dbReference type="InterPro" id="IPR020904">
    <property type="entry name" value="Sc_DH/Rdtase_CS"/>
</dbReference>
<feature type="domain" description="Ketoreductase" evidence="8">
    <location>
        <begin position="7"/>
        <end position="187"/>
    </location>
</feature>
<dbReference type="Proteomes" id="UP001298681">
    <property type="component" value="Unassembled WGS sequence"/>
</dbReference>
<evidence type="ECO:0000256" key="2">
    <source>
        <dbReference type="ARBA" id="ARBA00006484"/>
    </source>
</evidence>
<dbReference type="CDD" id="cd05333">
    <property type="entry name" value="BKR_SDR_c"/>
    <property type="match status" value="1"/>
</dbReference>
<evidence type="ECO:0000313" key="9">
    <source>
        <dbReference type="EMBL" id="MCG4609428.1"/>
    </source>
</evidence>
<proteinExistence type="inferred from homology"/>
<organism evidence="9 10">
    <name type="scientific">Anaeromassilibacillus senegalensis</name>
    <dbReference type="NCBI Taxonomy" id="1673717"/>
    <lineage>
        <taxon>Bacteria</taxon>
        <taxon>Bacillati</taxon>
        <taxon>Bacillota</taxon>
        <taxon>Clostridia</taxon>
        <taxon>Eubacteriales</taxon>
        <taxon>Acutalibacteraceae</taxon>
        <taxon>Anaeromassilibacillus</taxon>
    </lineage>
</organism>
<keyword evidence="4 7" id="KW-0560">Oxidoreductase</keyword>
<dbReference type="InterPro" id="IPR057326">
    <property type="entry name" value="KR_dom"/>
</dbReference>
<protein>
    <recommendedName>
        <fullName evidence="3 7">3-oxoacyl-[acyl-carrier-protein] reductase</fullName>
        <ecNumber evidence="3 7">1.1.1.100</ecNumber>
    </recommendedName>
</protein>
<keyword evidence="7" id="KW-0521">NADP</keyword>
<sequence>MFLLTNQTAVITGGSRGIGRAIALKMAESGANVAIVYAGNEEAANETCALAAEHGVTAKAYRCDVSDFDATKETVAQILADFGQINILVNNAGITRDGLLLSMKEADFDAVIDTNLKGAFHMIKHCYSHFMKRRSGRIINISSVSGLMGNAGQGNYSSAKAGLVGLTKSVAKELASRNVTCNAIAPGFIETDMTAKLSDKVKEGASAAIPLKHMGKPEDIANLAVFLAGDGASYITGEVIRVDGGLGM</sequence>
<reference evidence="9 10" key="1">
    <citation type="submission" date="2022-01" db="EMBL/GenBank/DDBJ databases">
        <title>Collection of gut derived symbiotic bacterial strains cultured from healthy donors.</title>
        <authorList>
            <person name="Lin H."/>
            <person name="Kohout C."/>
            <person name="Waligurski E."/>
            <person name="Pamer E.G."/>
        </authorList>
    </citation>
    <scope>NUCLEOTIDE SEQUENCE [LARGE SCALE GENOMIC DNA]</scope>
    <source>
        <strain evidence="9 10">DFI.7.58</strain>
    </source>
</reference>